<dbReference type="PANTHER" id="PTHR43649:SF12">
    <property type="entry name" value="DIACETYLCHITOBIOSE BINDING PROTEIN DASA"/>
    <property type="match status" value="1"/>
</dbReference>
<keyword evidence="2" id="KW-1185">Reference proteome</keyword>
<accession>A0ABM7NQ33</accession>
<dbReference type="SUPFAM" id="SSF53850">
    <property type="entry name" value="Periplasmic binding protein-like II"/>
    <property type="match status" value="1"/>
</dbReference>
<dbReference type="Pfam" id="PF01547">
    <property type="entry name" value="SBP_bac_1"/>
    <property type="match status" value="1"/>
</dbReference>
<sequence length="597" mass="67140">MKTRKFSNKVLAILVTFSLILSLFVVTSKEIQKVEASTKLGDILFLRPDFSENNLKGTDRGSKVMALAVKEYQEKYGGKVKFVFADYNGWRTKLLAMAAAGTPVDVISVWETDIPSFYTRGLIQAVDNYVNLKAQYFDKNAMENFKYKGRHYAVVGKGASVPWGVIYNKDLMLEEGIDESEMPYELFKRGRWNWDTFEKLAKKLTADTNKDGKIDRYGVTFWNGMVLAYFNGTPFVGIDKNGNVKLNFDSAALQRALNFYRKGVKEGWLTTDWNIVSSGMKKRQTAMLVGPYYKFDQDRRDCDDEILFAPQPFGPDNKNKYYHFVLGIAWAIGKGCKNPAGAGKFIELMHEADQKVPQDPAPPLPKEVTEAVNVMSKKPFYFYAADSYLLTVIPRWQILGAIESSDSVAAGLASLRPRAEKAIKETFYGTGTKPVIREFKPFAINFESGKLDIIKVYDPNKKSVKLTVVSGKEAIKGKSLKVIWDASKDGSEVYVITNPDKIKVYGWHDYKISFDVKVMKNVKPDSTKVVCSILSEPKVGATSYGSVSKNIDRGQVVYKVEGNITNIQDNSDKMCLRIGIQNGGDFIIDNIKVEELK</sequence>
<dbReference type="PANTHER" id="PTHR43649">
    <property type="entry name" value="ARABINOSE-BINDING PROTEIN-RELATED"/>
    <property type="match status" value="1"/>
</dbReference>
<evidence type="ECO:0008006" key="3">
    <source>
        <dbReference type="Google" id="ProtNLM"/>
    </source>
</evidence>
<protein>
    <recommendedName>
        <fullName evidence="3">Extracellular solute-binding protein family 1</fullName>
    </recommendedName>
</protein>
<dbReference type="Gene3D" id="3.40.190.10">
    <property type="entry name" value="Periplasmic binding protein-like II"/>
    <property type="match status" value="1"/>
</dbReference>
<dbReference type="RefSeq" id="WP_207179757.1">
    <property type="nucleotide sequence ID" value="NZ_AP024480.1"/>
</dbReference>
<dbReference type="InterPro" id="IPR006059">
    <property type="entry name" value="SBP"/>
</dbReference>
<evidence type="ECO:0000313" key="1">
    <source>
        <dbReference type="EMBL" id="BCS82267.1"/>
    </source>
</evidence>
<reference evidence="1 2" key="1">
    <citation type="submission" date="2021-02" db="EMBL/GenBank/DDBJ databases">
        <title>Nitrogen-fixing ability and nitrogen fixation related genes of thermophilic fermentative bacteria in the genus Caldicellulosiruptor.</title>
        <authorList>
            <person name="Chen Y."/>
            <person name="Nishihara A."/>
            <person name="Haruta S."/>
        </authorList>
    </citation>
    <scope>NUCLEOTIDE SEQUENCE [LARGE SCALE GENOMIC DNA]</scope>
    <source>
        <strain evidence="1 2">YA01</strain>
    </source>
</reference>
<dbReference type="EMBL" id="AP024480">
    <property type="protein sequence ID" value="BCS82267.1"/>
    <property type="molecule type" value="Genomic_DNA"/>
</dbReference>
<organism evidence="1 2">
    <name type="scientific">Caldicellulosiruptor diazotrophicus</name>
    <dbReference type="NCBI Taxonomy" id="2806205"/>
    <lineage>
        <taxon>Bacteria</taxon>
        <taxon>Bacillati</taxon>
        <taxon>Bacillota</taxon>
        <taxon>Bacillota incertae sedis</taxon>
        <taxon>Caldicellulosiruptorales</taxon>
        <taxon>Caldicellulosiruptoraceae</taxon>
        <taxon>Caldicellulosiruptor</taxon>
    </lineage>
</organism>
<proteinExistence type="predicted"/>
<dbReference type="Proteomes" id="UP000663623">
    <property type="component" value="Chromosome"/>
</dbReference>
<dbReference type="Gene3D" id="2.60.120.260">
    <property type="entry name" value="Galactose-binding domain-like"/>
    <property type="match status" value="1"/>
</dbReference>
<gene>
    <name evidence="1" type="ORF">CaldiYA01_22270</name>
</gene>
<name>A0ABM7NQ33_9FIRM</name>
<evidence type="ECO:0000313" key="2">
    <source>
        <dbReference type="Proteomes" id="UP000663623"/>
    </source>
</evidence>
<dbReference type="InterPro" id="IPR050490">
    <property type="entry name" value="Bact_solute-bd_prot1"/>
</dbReference>